<reference evidence="2 3" key="1">
    <citation type="submission" date="2015-11" db="EMBL/GenBank/DDBJ databases">
        <title>Genomic analysis of 38 Legionella species identifies large and diverse effector repertoires.</title>
        <authorList>
            <person name="Burstein D."/>
            <person name="Amaro F."/>
            <person name="Zusman T."/>
            <person name="Lifshitz Z."/>
            <person name="Cohen O."/>
            <person name="Gilbert J.A."/>
            <person name="Pupko T."/>
            <person name="Shuman H.A."/>
            <person name="Segal G."/>
        </authorList>
    </citation>
    <scope>NUCLEOTIDE SEQUENCE [LARGE SCALE GENOMIC DNA]</scope>
    <source>
        <strain evidence="2 3">Oak Ridge-10</strain>
    </source>
</reference>
<dbReference type="PATRIC" id="fig|29423.5.peg.197"/>
<name>A0A0W0XHT9_9GAMM</name>
<dbReference type="EMBL" id="LNYP01000004">
    <property type="protein sequence ID" value="KTD44050.1"/>
    <property type="molecule type" value="Genomic_DNA"/>
</dbReference>
<gene>
    <name evidence="2" type="ORF">Loak_0192</name>
</gene>
<sequence length="71" mass="8032">MRKIIFMTLLALLLSSCASYYSSNGEKKYLESRNGPNLVVPPPLTSANISHFYDLPPQNQDPRVRIEPPQN</sequence>
<evidence type="ECO:0000256" key="1">
    <source>
        <dbReference type="SAM" id="SignalP"/>
    </source>
</evidence>
<feature type="signal peptide" evidence="1">
    <location>
        <begin position="1"/>
        <end position="20"/>
    </location>
</feature>
<comment type="caution">
    <text evidence="2">The sequence shown here is derived from an EMBL/GenBank/DDBJ whole genome shotgun (WGS) entry which is preliminary data.</text>
</comment>
<evidence type="ECO:0008006" key="4">
    <source>
        <dbReference type="Google" id="ProtNLM"/>
    </source>
</evidence>
<evidence type="ECO:0000313" key="2">
    <source>
        <dbReference type="EMBL" id="KTD44050.1"/>
    </source>
</evidence>
<evidence type="ECO:0000313" key="3">
    <source>
        <dbReference type="Proteomes" id="UP000054858"/>
    </source>
</evidence>
<proteinExistence type="predicted"/>
<organism evidence="2 3">
    <name type="scientific">Legionella oakridgensis</name>
    <dbReference type="NCBI Taxonomy" id="29423"/>
    <lineage>
        <taxon>Bacteria</taxon>
        <taxon>Pseudomonadati</taxon>
        <taxon>Pseudomonadota</taxon>
        <taxon>Gammaproteobacteria</taxon>
        <taxon>Legionellales</taxon>
        <taxon>Legionellaceae</taxon>
        <taxon>Legionella</taxon>
    </lineage>
</organism>
<protein>
    <recommendedName>
        <fullName evidence="4">Outer membrane protein assembly factor BamC</fullName>
    </recommendedName>
</protein>
<keyword evidence="1" id="KW-0732">Signal</keyword>
<dbReference type="PROSITE" id="PS51257">
    <property type="entry name" value="PROKAR_LIPOPROTEIN"/>
    <property type="match status" value="1"/>
</dbReference>
<accession>A0A0W0XHT9</accession>
<dbReference type="Proteomes" id="UP000054858">
    <property type="component" value="Unassembled WGS sequence"/>
</dbReference>
<feature type="chain" id="PRO_5006916518" description="Outer membrane protein assembly factor BamC" evidence="1">
    <location>
        <begin position="21"/>
        <end position="71"/>
    </location>
</feature>
<dbReference type="AlphaFoldDB" id="A0A0W0XHT9"/>